<sequence>MSPLALLPSLVQATADGAQSAVGTKAEELVLHLLGQFIAILATTRLVVYVARKLGQTDVSGEILAGLVLGPSILGALAPDLMHTLFDGSTSQTFVGLSQVGLILLMFQIGLEFEFKANLGTSKKSIVVVSMVGLLLPFAMGYLSAPWFHERLAEPRPALFGFQLFFGIAMSITAIPILGRIFMELRLSHTRVAALSIGAAAIDDIAGWLLLGVVTLLVQHQFAPSKLLFRAGTLAAYVAFVLLVARPLLKRFVSTHLRRRGALQTSAVALILLVVFASASITSLIGVFAIIGGFVMGAALHDDRQFVNEWKTRVSPLVNTFFLPLFFTYTGLRTNVGSLSSLREVGICLLVMAVAFVSKFGGAYVGARLVGEDHRSAMVLGVCMNTRALMELIALNVGYDLGVLPRSMFTMLVLMAIVSTFIATPLIRRLMRGEERDPTPIPLDAPSLPHGA</sequence>
<comment type="subcellular location">
    <subcellularLocation>
        <location evidence="1">Membrane</location>
        <topology evidence="1">Multi-pass membrane protein</topology>
    </subcellularLocation>
</comment>
<proteinExistence type="predicted"/>
<dbReference type="GO" id="GO:1902600">
    <property type="term" value="P:proton transmembrane transport"/>
    <property type="evidence" value="ECO:0007669"/>
    <property type="project" value="InterPro"/>
</dbReference>
<evidence type="ECO:0000313" key="10">
    <source>
        <dbReference type="Proteomes" id="UP000217257"/>
    </source>
</evidence>
<keyword evidence="2" id="KW-0813">Transport</keyword>
<evidence type="ECO:0000313" key="9">
    <source>
        <dbReference type="EMBL" id="ATB43284.1"/>
    </source>
</evidence>
<evidence type="ECO:0000256" key="7">
    <source>
        <dbReference type="SAM" id="Phobius"/>
    </source>
</evidence>
<feature type="transmembrane region" description="Helical" evidence="7">
    <location>
        <begin position="229"/>
        <end position="249"/>
    </location>
</feature>
<dbReference type="GO" id="GO:0016020">
    <property type="term" value="C:membrane"/>
    <property type="evidence" value="ECO:0007669"/>
    <property type="project" value="UniProtKB-SubCell"/>
</dbReference>
<feature type="transmembrane region" description="Helical" evidence="7">
    <location>
        <begin position="407"/>
        <end position="427"/>
    </location>
</feature>
<dbReference type="Gene3D" id="1.20.1530.20">
    <property type="match status" value="1"/>
</dbReference>
<accession>A0A250JHB8</accession>
<feature type="transmembrane region" description="Helical" evidence="7">
    <location>
        <begin position="30"/>
        <end position="51"/>
    </location>
</feature>
<dbReference type="RefSeq" id="WP_095990721.1">
    <property type="nucleotide sequence ID" value="NZ_CP022098.1"/>
</dbReference>
<feature type="transmembrane region" description="Helical" evidence="7">
    <location>
        <begin position="125"/>
        <end position="148"/>
    </location>
</feature>
<dbReference type="Proteomes" id="UP000217257">
    <property type="component" value="Chromosome"/>
</dbReference>
<feature type="transmembrane region" description="Helical" evidence="7">
    <location>
        <begin position="194"/>
        <end position="217"/>
    </location>
</feature>
<dbReference type="AlphaFoldDB" id="A0A250JHB8"/>
<feature type="transmembrane region" description="Helical" evidence="7">
    <location>
        <begin position="63"/>
        <end position="82"/>
    </location>
</feature>
<feature type="transmembrane region" description="Helical" evidence="7">
    <location>
        <begin position="160"/>
        <end position="182"/>
    </location>
</feature>
<dbReference type="EMBL" id="CP022098">
    <property type="protein sequence ID" value="ATB43284.1"/>
    <property type="molecule type" value="Genomic_DNA"/>
</dbReference>
<feature type="transmembrane region" description="Helical" evidence="7">
    <location>
        <begin position="94"/>
        <end position="113"/>
    </location>
</feature>
<dbReference type="Pfam" id="PF00999">
    <property type="entry name" value="Na_H_Exchanger"/>
    <property type="match status" value="1"/>
</dbReference>
<keyword evidence="5" id="KW-0406">Ion transport</keyword>
<dbReference type="PANTHER" id="PTHR32468">
    <property type="entry name" value="CATION/H + ANTIPORTER"/>
    <property type="match status" value="1"/>
</dbReference>
<evidence type="ECO:0000256" key="2">
    <source>
        <dbReference type="ARBA" id="ARBA00022448"/>
    </source>
</evidence>
<organism evidence="9 10">
    <name type="scientific">Cystobacter fuscus</name>
    <dbReference type="NCBI Taxonomy" id="43"/>
    <lineage>
        <taxon>Bacteria</taxon>
        <taxon>Pseudomonadati</taxon>
        <taxon>Myxococcota</taxon>
        <taxon>Myxococcia</taxon>
        <taxon>Myxococcales</taxon>
        <taxon>Cystobacterineae</taxon>
        <taxon>Archangiaceae</taxon>
        <taxon>Cystobacter</taxon>
    </lineage>
</organism>
<dbReference type="InterPro" id="IPR006153">
    <property type="entry name" value="Cation/H_exchanger_TM"/>
</dbReference>
<evidence type="ECO:0000256" key="1">
    <source>
        <dbReference type="ARBA" id="ARBA00004141"/>
    </source>
</evidence>
<name>A0A250JHB8_9BACT</name>
<reference evidence="9 10" key="1">
    <citation type="submission" date="2017-06" db="EMBL/GenBank/DDBJ databases">
        <title>Sequencing and comparative analysis of myxobacterial genomes.</title>
        <authorList>
            <person name="Rupp O."/>
            <person name="Goesmann A."/>
            <person name="Sogaard-Andersen L."/>
        </authorList>
    </citation>
    <scope>NUCLEOTIDE SEQUENCE [LARGE SCALE GENOMIC DNA]</scope>
    <source>
        <strain evidence="9 10">DSM 52655</strain>
    </source>
</reference>
<dbReference type="InterPro" id="IPR050794">
    <property type="entry name" value="CPA2_transporter"/>
</dbReference>
<feature type="transmembrane region" description="Helical" evidence="7">
    <location>
        <begin position="344"/>
        <end position="365"/>
    </location>
</feature>
<keyword evidence="4 7" id="KW-1133">Transmembrane helix</keyword>
<keyword evidence="3 7" id="KW-0812">Transmembrane</keyword>
<evidence type="ECO:0000259" key="8">
    <source>
        <dbReference type="Pfam" id="PF00999"/>
    </source>
</evidence>
<dbReference type="GO" id="GO:0015297">
    <property type="term" value="F:antiporter activity"/>
    <property type="evidence" value="ECO:0007669"/>
    <property type="project" value="InterPro"/>
</dbReference>
<feature type="domain" description="Cation/H+ exchanger transmembrane" evidence="8">
    <location>
        <begin position="44"/>
        <end position="431"/>
    </location>
</feature>
<dbReference type="KEGG" id="cfus:CYFUS_008764"/>
<evidence type="ECO:0000256" key="5">
    <source>
        <dbReference type="ARBA" id="ARBA00023065"/>
    </source>
</evidence>
<keyword evidence="6 7" id="KW-0472">Membrane</keyword>
<feature type="transmembrane region" description="Helical" evidence="7">
    <location>
        <begin position="314"/>
        <end position="332"/>
    </location>
</feature>
<evidence type="ECO:0000256" key="4">
    <source>
        <dbReference type="ARBA" id="ARBA00022989"/>
    </source>
</evidence>
<dbReference type="InterPro" id="IPR038770">
    <property type="entry name" value="Na+/solute_symporter_sf"/>
</dbReference>
<protein>
    <submittedName>
        <fullName evidence="9">Sodium:proton antiporter</fullName>
    </submittedName>
</protein>
<evidence type="ECO:0000256" key="3">
    <source>
        <dbReference type="ARBA" id="ARBA00022692"/>
    </source>
</evidence>
<gene>
    <name evidence="9" type="ORF">CYFUS_008764</name>
</gene>
<dbReference type="PANTHER" id="PTHR32468:SF0">
    <property type="entry name" value="K(+)_H(+) ANTIPORTER 1"/>
    <property type="match status" value="1"/>
</dbReference>
<evidence type="ECO:0000256" key="6">
    <source>
        <dbReference type="ARBA" id="ARBA00023136"/>
    </source>
</evidence>